<organism evidence="1 2">
    <name type="scientific">Pseudopedobacter saltans</name>
    <dbReference type="NCBI Taxonomy" id="151895"/>
    <lineage>
        <taxon>Bacteria</taxon>
        <taxon>Pseudomonadati</taxon>
        <taxon>Bacteroidota</taxon>
        <taxon>Sphingobacteriia</taxon>
        <taxon>Sphingobacteriales</taxon>
        <taxon>Sphingobacteriaceae</taxon>
        <taxon>Pseudopedobacter</taxon>
    </lineage>
</organism>
<accession>A0A2W5EWS2</accession>
<comment type="caution">
    <text evidence="1">The sequence shown here is derived from an EMBL/GenBank/DDBJ whole genome shotgun (WGS) entry which is preliminary data.</text>
</comment>
<sequence length="167" mass="18703">MRRSYTSIVSLSFLLFVFVSAFKAKPALSIDGVWKVTEVQTIKPDGTITAVFPLESQIIFAKNYYSFCWTSHHSPKQSWQIPDSIKLARFNQSIVNAGSYELKDSVLTTKATFAMSPMFTNGVATFKCYFSHDTLFLNGINVLSANNVPNPIYANGSHFLTKLVKIK</sequence>
<dbReference type="Proteomes" id="UP000249645">
    <property type="component" value="Unassembled WGS sequence"/>
</dbReference>
<gene>
    <name evidence="1" type="ORF">DI598_09890</name>
</gene>
<evidence type="ECO:0000313" key="2">
    <source>
        <dbReference type="Proteomes" id="UP000249645"/>
    </source>
</evidence>
<proteinExistence type="predicted"/>
<protein>
    <submittedName>
        <fullName evidence="1">Uncharacterized protein</fullName>
    </submittedName>
</protein>
<reference evidence="1 2" key="1">
    <citation type="submission" date="2017-11" db="EMBL/GenBank/DDBJ databases">
        <title>Infants hospitalized years apart are colonized by the same room-sourced microbial strains.</title>
        <authorList>
            <person name="Brooks B."/>
            <person name="Olm M.R."/>
            <person name="Firek B.A."/>
            <person name="Baker R."/>
            <person name="Thomas B.C."/>
            <person name="Morowitz M.J."/>
            <person name="Banfield J.F."/>
        </authorList>
    </citation>
    <scope>NUCLEOTIDE SEQUENCE [LARGE SCALE GENOMIC DNA]</scope>
    <source>
        <strain evidence="1">S2_009_000_R2_76</strain>
    </source>
</reference>
<dbReference type="EMBL" id="QFOI01000160">
    <property type="protein sequence ID" value="PZP48481.1"/>
    <property type="molecule type" value="Genomic_DNA"/>
</dbReference>
<dbReference type="AlphaFoldDB" id="A0A2W5EWS2"/>
<name>A0A2W5EWS2_9SPHI</name>
<evidence type="ECO:0000313" key="1">
    <source>
        <dbReference type="EMBL" id="PZP48481.1"/>
    </source>
</evidence>